<evidence type="ECO:0000256" key="1">
    <source>
        <dbReference type="SAM" id="Coils"/>
    </source>
</evidence>
<dbReference type="Proteomes" id="UP000004995">
    <property type="component" value="Unassembled WGS sequence"/>
</dbReference>
<proteinExistence type="predicted"/>
<protein>
    <submittedName>
        <fullName evidence="2">Uncharacterized protein</fullName>
    </submittedName>
</protein>
<evidence type="ECO:0000313" key="2">
    <source>
        <dbReference type="EnsemblPlants" id="KQL04386"/>
    </source>
</evidence>
<organism evidence="2 3">
    <name type="scientific">Setaria italica</name>
    <name type="common">Foxtail millet</name>
    <name type="synonym">Panicum italicum</name>
    <dbReference type="NCBI Taxonomy" id="4555"/>
    <lineage>
        <taxon>Eukaryota</taxon>
        <taxon>Viridiplantae</taxon>
        <taxon>Streptophyta</taxon>
        <taxon>Embryophyta</taxon>
        <taxon>Tracheophyta</taxon>
        <taxon>Spermatophyta</taxon>
        <taxon>Magnoliopsida</taxon>
        <taxon>Liliopsida</taxon>
        <taxon>Poales</taxon>
        <taxon>Poaceae</taxon>
        <taxon>PACMAD clade</taxon>
        <taxon>Panicoideae</taxon>
        <taxon>Panicodae</taxon>
        <taxon>Paniceae</taxon>
        <taxon>Cenchrinae</taxon>
        <taxon>Setaria</taxon>
    </lineage>
</organism>
<dbReference type="Gramene" id="KQL04386">
    <property type="protein sequence ID" value="KQL04386"/>
    <property type="gene ID" value="SETIT_003811mg"/>
</dbReference>
<keyword evidence="3" id="KW-1185">Reference proteome</keyword>
<dbReference type="InParanoid" id="K3XPI4"/>
<reference evidence="2" key="2">
    <citation type="submission" date="2018-08" db="UniProtKB">
        <authorList>
            <consortium name="EnsemblPlants"/>
        </authorList>
    </citation>
    <scope>IDENTIFICATION</scope>
    <source>
        <strain evidence="2">Yugu1</strain>
    </source>
</reference>
<accession>K3XPI4</accession>
<dbReference type="OMA" id="RAKDMEH"/>
<dbReference type="EMBL" id="AGNK02002866">
    <property type="status" value="NOT_ANNOTATED_CDS"/>
    <property type="molecule type" value="Genomic_DNA"/>
</dbReference>
<sequence length="158" mass="18641">DLDVSSQGEDSSRISMEIENLRFQLAMKKKELQYSQENKKLRAELALRAKDMEHLIKENEELKAQNEENKKLRADLALKAKDMENLIKENEKLKAENEVLLSKIWYFKFQVTPPRITNARSLHFRSCNEHVFHDYRNCPKRRQAASSPEEEDGEDSLY</sequence>
<feature type="coiled-coil region" evidence="1">
    <location>
        <begin position="49"/>
        <end position="103"/>
    </location>
</feature>
<keyword evidence="1" id="KW-0175">Coiled coil</keyword>
<evidence type="ECO:0000313" key="3">
    <source>
        <dbReference type="Proteomes" id="UP000004995"/>
    </source>
</evidence>
<dbReference type="HOGENOM" id="CLU_1673775_0_0_1"/>
<name>K3XPI4_SETIT</name>
<reference evidence="3" key="1">
    <citation type="journal article" date="2012" name="Nat. Biotechnol.">
        <title>Reference genome sequence of the model plant Setaria.</title>
        <authorList>
            <person name="Bennetzen J.L."/>
            <person name="Schmutz J."/>
            <person name="Wang H."/>
            <person name="Percifield R."/>
            <person name="Hawkins J."/>
            <person name="Pontaroli A.C."/>
            <person name="Estep M."/>
            <person name="Feng L."/>
            <person name="Vaughn J.N."/>
            <person name="Grimwood J."/>
            <person name="Jenkins J."/>
            <person name="Barry K."/>
            <person name="Lindquist E."/>
            <person name="Hellsten U."/>
            <person name="Deshpande S."/>
            <person name="Wang X."/>
            <person name="Wu X."/>
            <person name="Mitros T."/>
            <person name="Triplett J."/>
            <person name="Yang X."/>
            <person name="Ye C.Y."/>
            <person name="Mauro-Herrera M."/>
            <person name="Wang L."/>
            <person name="Li P."/>
            <person name="Sharma M."/>
            <person name="Sharma R."/>
            <person name="Ronald P.C."/>
            <person name="Panaud O."/>
            <person name="Kellogg E.A."/>
            <person name="Brutnell T.P."/>
            <person name="Doust A.N."/>
            <person name="Tuskan G.A."/>
            <person name="Rokhsar D."/>
            <person name="Devos K.M."/>
        </authorList>
    </citation>
    <scope>NUCLEOTIDE SEQUENCE [LARGE SCALE GENOMIC DNA]</scope>
    <source>
        <strain evidence="3">cv. Yugu1</strain>
    </source>
</reference>
<dbReference type="EnsemblPlants" id="KQL04386">
    <property type="protein sequence ID" value="KQL04386"/>
    <property type="gene ID" value="SETIT_003811mg"/>
</dbReference>
<dbReference type="AlphaFoldDB" id="K3XPI4"/>